<accession>A0ABN1HYB6</accession>
<dbReference type="Proteomes" id="UP001500238">
    <property type="component" value="Unassembled WGS sequence"/>
</dbReference>
<sequence length="127" mass="13653">MEMYRVAMTSLASRPGRVDEAIEVANPDRDCRARLVSLYGRKLILGDGAIEAFVNRSEGGSAAFVKEMVRRLTQAALTAGRGNRVEDGDVDTIMDQAMSTAPLGRRIVGLPDCPRAGRQAPPFDACG</sequence>
<evidence type="ECO:0000313" key="1">
    <source>
        <dbReference type="EMBL" id="GAA0673209.1"/>
    </source>
</evidence>
<comment type="caution">
    <text evidence="1">The sequence shown here is derived from an EMBL/GenBank/DDBJ whole genome shotgun (WGS) entry which is preliminary data.</text>
</comment>
<proteinExistence type="predicted"/>
<dbReference type="EMBL" id="BAAAES010000009">
    <property type="protein sequence ID" value="GAA0673209.1"/>
    <property type="molecule type" value="Genomic_DNA"/>
</dbReference>
<gene>
    <name evidence="1" type="ORF">GCM10009102_25980</name>
</gene>
<organism evidence="1 2">
    <name type="scientific">Sphingomonas insulae</name>
    <dbReference type="NCBI Taxonomy" id="424800"/>
    <lineage>
        <taxon>Bacteria</taxon>
        <taxon>Pseudomonadati</taxon>
        <taxon>Pseudomonadota</taxon>
        <taxon>Alphaproteobacteria</taxon>
        <taxon>Sphingomonadales</taxon>
        <taxon>Sphingomonadaceae</taxon>
        <taxon>Sphingomonas</taxon>
    </lineage>
</organism>
<name>A0ABN1HYB6_9SPHN</name>
<evidence type="ECO:0000313" key="2">
    <source>
        <dbReference type="Proteomes" id="UP001500238"/>
    </source>
</evidence>
<keyword evidence="2" id="KW-1185">Reference proteome</keyword>
<reference evidence="1 2" key="1">
    <citation type="journal article" date="2019" name="Int. J. Syst. Evol. Microbiol.">
        <title>The Global Catalogue of Microorganisms (GCM) 10K type strain sequencing project: providing services to taxonomists for standard genome sequencing and annotation.</title>
        <authorList>
            <consortium name="The Broad Institute Genomics Platform"/>
            <consortium name="The Broad Institute Genome Sequencing Center for Infectious Disease"/>
            <person name="Wu L."/>
            <person name="Ma J."/>
        </authorList>
    </citation>
    <scope>NUCLEOTIDE SEQUENCE [LARGE SCALE GENOMIC DNA]</scope>
    <source>
        <strain evidence="1 2">JCM 14603</strain>
    </source>
</reference>
<protein>
    <submittedName>
        <fullName evidence="1">Uncharacterized protein</fullName>
    </submittedName>
</protein>